<evidence type="ECO:0000313" key="3">
    <source>
        <dbReference type="Proteomes" id="UP000717328"/>
    </source>
</evidence>
<name>A0A9P7K3I6_9AGAR</name>
<evidence type="ECO:0000256" key="1">
    <source>
        <dbReference type="SAM" id="MobiDB-lite"/>
    </source>
</evidence>
<feature type="compositionally biased region" description="Low complexity" evidence="1">
    <location>
        <begin position="130"/>
        <end position="140"/>
    </location>
</feature>
<organism evidence="2 3">
    <name type="scientific">Sphagnurus paluster</name>
    <dbReference type="NCBI Taxonomy" id="117069"/>
    <lineage>
        <taxon>Eukaryota</taxon>
        <taxon>Fungi</taxon>
        <taxon>Dikarya</taxon>
        <taxon>Basidiomycota</taxon>
        <taxon>Agaricomycotina</taxon>
        <taxon>Agaricomycetes</taxon>
        <taxon>Agaricomycetidae</taxon>
        <taxon>Agaricales</taxon>
        <taxon>Tricholomatineae</taxon>
        <taxon>Lyophyllaceae</taxon>
        <taxon>Sphagnurus</taxon>
    </lineage>
</organism>
<gene>
    <name evidence="2" type="ORF">H0H81_000201</name>
</gene>
<comment type="caution">
    <text evidence="2">The sequence shown here is derived from an EMBL/GenBank/DDBJ whole genome shotgun (WGS) entry which is preliminary data.</text>
</comment>
<feature type="region of interest" description="Disordered" evidence="1">
    <location>
        <begin position="250"/>
        <end position="272"/>
    </location>
</feature>
<accession>A0A9P7K3I6</accession>
<feature type="compositionally biased region" description="Polar residues" evidence="1">
    <location>
        <begin position="57"/>
        <end position="68"/>
    </location>
</feature>
<evidence type="ECO:0000313" key="2">
    <source>
        <dbReference type="EMBL" id="KAG5634965.1"/>
    </source>
</evidence>
<sequence length="297" mass="31993">MPPFPWDSLKADTLRGLCRDLQQSKLTTRSAMIDFLTKVEEHGVEEALILQVAPSTSKIGESTPTRSPATKRSRLGPVVSDYDTRHKKSRRSDSGPLPPRRKPRNVKDTATVNGSSAPKRLGRPPKNKGTTTPPSVPVSTGRQLFDGVVLASRTPHVSKGKAKARELESGDEDADGDIEMDDSLVYPDDIPRAESSLASSNKENESIFGDLDANPQSSIEAVEDDVGNTPTRGGILASVVQTAVPVMEDEDVDAEGETVDEDAEPNADHQKPVLQGKVLNNFVQTTLTTVSSKLVFA</sequence>
<dbReference type="EMBL" id="JABCKI010006220">
    <property type="protein sequence ID" value="KAG5634965.1"/>
    <property type="molecule type" value="Genomic_DNA"/>
</dbReference>
<feature type="compositionally biased region" description="Acidic residues" evidence="1">
    <location>
        <begin position="169"/>
        <end position="180"/>
    </location>
</feature>
<dbReference type="OrthoDB" id="3892913at2759"/>
<protein>
    <submittedName>
        <fullName evidence="2">Uncharacterized protein</fullName>
    </submittedName>
</protein>
<dbReference type="Proteomes" id="UP000717328">
    <property type="component" value="Unassembled WGS sequence"/>
</dbReference>
<feature type="region of interest" description="Disordered" evidence="1">
    <location>
        <begin position="57"/>
        <end position="180"/>
    </location>
</feature>
<proteinExistence type="predicted"/>
<reference evidence="2" key="2">
    <citation type="submission" date="2021-10" db="EMBL/GenBank/DDBJ databases">
        <title>Phylogenomics reveals ancestral predisposition of the termite-cultivated fungus Termitomyces towards a domesticated lifestyle.</title>
        <authorList>
            <person name="Auxier B."/>
            <person name="Grum-Grzhimaylo A."/>
            <person name="Cardenas M.E."/>
            <person name="Lodge J.D."/>
            <person name="Laessoe T."/>
            <person name="Pedersen O."/>
            <person name="Smith M.E."/>
            <person name="Kuyper T.W."/>
            <person name="Franco-Molano E.A."/>
            <person name="Baroni T.J."/>
            <person name="Aanen D.K."/>
        </authorList>
    </citation>
    <scope>NUCLEOTIDE SEQUENCE</scope>
    <source>
        <strain evidence="2">D49</strain>
    </source>
</reference>
<feature type="compositionally biased region" description="Acidic residues" evidence="1">
    <location>
        <begin position="250"/>
        <end position="265"/>
    </location>
</feature>
<keyword evidence="3" id="KW-1185">Reference proteome</keyword>
<reference evidence="2" key="1">
    <citation type="submission" date="2021-02" db="EMBL/GenBank/DDBJ databases">
        <authorList>
            <person name="Nieuwenhuis M."/>
            <person name="Van De Peppel L.J.J."/>
        </authorList>
    </citation>
    <scope>NUCLEOTIDE SEQUENCE</scope>
    <source>
        <strain evidence="2">D49</strain>
    </source>
</reference>
<dbReference type="AlphaFoldDB" id="A0A9P7K3I6"/>